<dbReference type="EMBL" id="KI913139">
    <property type="protein sequence ID" value="ETV75806.1"/>
    <property type="molecule type" value="Genomic_DNA"/>
</dbReference>
<name>W4G937_APHAT</name>
<evidence type="ECO:0000313" key="3">
    <source>
        <dbReference type="EMBL" id="RQM10397.1"/>
    </source>
</evidence>
<dbReference type="VEuPathDB" id="FungiDB:H257_10172"/>
<organism evidence="2">
    <name type="scientific">Aphanomyces astaci</name>
    <name type="common">Crayfish plague agent</name>
    <dbReference type="NCBI Taxonomy" id="112090"/>
    <lineage>
        <taxon>Eukaryota</taxon>
        <taxon>Sar</taxon>
        <taxon>Stramenopiles</taxon>
        <taxon>Oomycota</taxon>
        <taxon>Saprolegniomycetes</taxon>
        <taxon>Saprolegniales</taxon>
        <taxon>Verrucalvaceae</taxon>
        <taxon>Aphanomyces</taxon>
    </lineage>
</organism>
<keyword evidence="4" id="KW-1185">Reference proteome</keyword>
<dbReference type="EMBL" id="MZMZ02006160">
    <property type="protein sequence ID" value="RQM10397.1"/>
    <property type="molecule type" value="Genomic_DNA"/>
</dbReference>
<evidence type="ECO:0000313" key="4">
    <source>
        <dbReference type="Proteomes" id="UP000284702"/>
    </source>
</evidence>
<protein>
    <submittedName>
        <fullName evidence="2">Uncharacterized protein</fullName>
    </submittedName>
</protein>
<reference evidence="2" key="1">
    <citation type="submission" date="2013-12" db="EMBL/GenBank/DDBJ databases">
        <title>The Genome Sequence of Aphanomyces astaci APO3.</title>
        <authorList>
            <consortium name="The Broad Institute Genomics Platform"/>
            <person name="Russ C."/>
            <person name="Tyler B."/>
            <person name="van West P."/>
            <person name="Dieguez-Uribeondo J."/>
            <person name="Young S.K."/>
            <person name="Zeng Q."/>
            <person name="Gargeya S."/>
            <person name="Fitzgerald M."/>
            <person name="Abouelleil A."/>
            <person name="Alvarado L."/>
            <person name="Chapman S.B."/>
            <person name="Gainer-Dewar J."/>
            <person name="Goldberg J."/>
            <person name="Griggs A."/>
            <person name="Gujja S."/>
            <person name="Hansen M."/>
            <person name="Howarth C."/>
            <person name="Imamovic A."/>
            <person name="Ireland A."/>
            <person name="Larimer J."/>
            <person name="McCowan C."/>
            <person name="Murphy C."/>
            <person name="Pearson M."/>
            <person name="Poon T.W."/>
            <person name="Priest M."/>
            <person name="Roberts A."/>
            <person name="Saif S."/>
            <person name="Shea T."/>
            <person name="Sykes S."/>
            <person name="Wortman J."/>
            <person name="Nusbaum C."/>
            <person name="Birren B."/>
        </authorList>
    </citation>
    <scope>NUCLEOTIDE SEQUENCE [LARGE SCALE GENOMIC DNA]</scope>
    <source>
        <strain evidence="2">APO3</strain>
    </source>
</reference>
<gene>
    <name evidence="3" type="ORF">B5M09_009419</name>
    <name evidence="2" type="ORF">H257_10172</name>
</gene>
<feature type="coiled-coil region" evidence="1">
    <location>
        <begin position="75"/>
        <end position="102"/>
    </location>
</feature>
<accession>W4G937</accession>
<dbReference type="GeneID" id="20812168"/>
<dbReference type="OrthoDB" id="10482778at2759"/>
<evidence type="ECO:0000256" key="1">
    <source>
        <dbReference type="SAM" id="Coils"/>
    </source>
</evidence>
<sequence>MTEGGRPKTDPSLKKAREKAKMQRYRKRQADLYTQLNVEAFHLESQVMHHANAVAQRRVLRLSAVSSLLPWKEVLAAIRDDMDELTTANDALRARSQAVERLAKAMQRWVHNAQYFPSPSSLSSSLHASGTLCRTPWRHVTLDAAPATRTLGFDWITKNLCHNHELVFQQCHFPPITSPDRVADFGVDTTDGMERLQYIWRIQDDVAVPLSTVRDAFARPHFLSQVLGKHLTNTSSVSPHISAAMQADEHLLSDFGGHACYFHSQWGATSWVHFLTREFHLSDDRCLFVAQCIHEDPLMPASPYSRHRMIWFALDEITPDTTKIRMLCVNGRCFNMNSGPVPLEDEAARWGVDVGTRAGGMATLPAEDDVGDKEAWILQRITQVALKNVTSFQRDLCAMLATHSALS</sequence>
<dbReference type="AlphaFoldDB" id="W4G937"/>
<keyword evidence="1" id="KW-0175">Coiled coil</keyword>
<proteinExistence type="predicted"/>
<reference evidence="3 4" key="2">
    <citation type="submission" date="2018-07" db="EMBL/GenBank/DDBJ databases">
        <title>Annotation of Aphanomyces astaci genome assembly.</title>
        <authorList>
            <person name="Studholme D.J."/>
        </authorList>
    </citation>
    <scope>NUCLEOTIDE SEQUENCE [LARGE SCALE GENOMIC DNA]</scope>
    <source>
        <strain evidence="3">Pc</strain>
    </source>
</reference>
<dbReference type="Proteomes" id="UP000284702">
    <property type="component" value="Unassembled WGS sequence"/>
</dbReference>
<evidence type="ECO:0000313" key="2">
    <source>
        <dbReference type="EMBL" id="ETV75806.1"/>
    </source>
</evidence>
<dbReference type="RefSeq" id="XP_009834937.1">
    <property type="nucleotide sequence ID" value="XM_009836635.1"/>
</dbReference>